<dbReference type="RefSeq" id="WP_157567709.1">
    <property type="nucleotide sequence ID" value="NZ_WPIK01000011.1"/>
</dbReference>
<keyword evidence="1" id="KW-1133">Transmembrane helix</keyword>
<dbReference type="Proteomes" id="UP000462014">
    <property type="component" value="Unassembled WGS sequence"/>
</dbReference>
<accession>A0A7K1SZH8</accession>
<evidence type="ECO:0000256" key="1">
    <source>
        <dbReference type="SAM" id="Phobius"/>
    </source>
</evidence>
<feature type="chain" id="PRO_5029562450" description="Lipoprotein" evidence="2">
    <location>
        <begin position="19"/>
        <end position="236"/>
    </location>
</feature>
<evidence type="ECO:0000313" key="3">
    <source>
        <dbReference type="EMBL" id="MVN22450.1"/>
    </source>
</evidence>
<feature type="transmembrane region" description="Helical" evidence="1">
    <location>
        <begin position="32"/>
        <end position="48"/>
    </location>
</feature>
<name>A0A7K1SZH8_9SPHI</name>
<feature type="signal peptide" evidence="2">
    <location>
        <begin position="1"/>
        <end position="18"/>
    </location>
</feature>
<proteinExistence type="predicted"/>
<sequence>MRKFLYFLQALLSAFLLAGCTSVENNNATCTIAWIVIAAIIIFFFVMAKITNILRDEIGDCPAYEKKVQETLTASSQKDTSIKRPYSLSRTQLAVWTTVISCTYIYEVLCVNCKNININTTALILMGISTGTIAVAGLIDKNQIEQDSPRHQDEPSKGFFTDILSDDNGISIHRFQNSIWTIIAIIVYLHHVFNQQLQAGTCFPELDQTLLALTGISSATYLTLKGKENTNPAVKP</sequence>
<evidence type="ECO:0000313" key="4">
    <source>
        <dbReference type="Proteomes" id="UP000462014"/>
    </source>
</evidence>
<comment type="caution">
    <text evidence="3">The sequence shown here is derived from an EMBL/GenBank/DDBJ whole genome shotgun (WGS) entry which is preliminary data.</text>
</comment>
<evidence type="ECO:0000256" key="2">
    <source>
        <dbReference type="SAM" id="SignalP"/>
    </source>
</evidence>
<keyword evidence="1" id="KW-0812">Transmembrane</keyword>
<keyword evidence="1" id="KW-0472">Membrane</keyword>
<dbReference type="AlphaFoldDB" id="A0A7K1SZH8"/>
<reference evidence="3 4" key="1">
    <citation type="submission" date="2019-12" db="EMBL/GenBank/DDBJ databases">
        <title>Mucilaginibacter sp. HMF7410 genome sequencing and assembly.</title>
        <authorList>
            <person name="Kang H."/>
            <person name="Cha I."/>
            <person name="Kim H."/>
            <person name="Joh K."/>
        </authorList>
    </citation>
    <scope>NUCLEOTIDE SEQUENCE [LARGE SCALE GENOMIC DNA]</scope>
    <source>
        <strain evidence="3 4">HMF7410</strain>
    </source>
</reference>
<gene>
    <name evidence="3" type="ORF">GO621_13000</name>
</gene>
<organism evidence="3 4">
    <name type="scientific">Mucilaginibacter arboris</name>
    <dbReference type="NCBI Taxonomy" id="2682090"/>
    <lineage>
        <taxon>Bacteria</taxon>
        <taxon>Pseudomonadati</taxon>
        <taxon>Bacteroidota</taxon>
        <taxon>Sphingobacteriia</taxon>
        <taxon>Sphingobacteriales</taxon>
        <taxon>Sphingobacteriaceae</taxon>
        <taxon>Mucilaginibacter</taxon>
    </lineage>
</organism>
<evidence type="ECO:0008006" key="5">
    <source>
        <dbReference type="Google" id="ProtNLM"/>
    </source>
</evidence>
<keyword evidence="4" id="KW-1185">Reference proteome</keyword>
<dbReference type="PROSITE" id="PS51257">
    <property type="entry name" value="PROKAR_LIPOPROTEIN"/>
    <property type="match status" value="1"/>
</dbReference>
<dbReference type="EMBL" id="WPIK01000011">
    <property type="protein sequence ID" value="MVN22450.1"/>
    <property type="molecule type" value="Genomic_DNA"/>
</dbReference>
<protein>
    <recommendedName>
        <fullName evidence="5">Lipoprotein</fullName>
    </recommendedName>
</protein>
<keyword evidence="2" id="KW-0732">Signal</keyword>